<dbReference type="InterPro" id="IPR003808">
    <property type="entry name" value="Fe-S_metab-assoc_dom"/>
</dbReference>
<sequence length="133" mass="14879">MGDIFQPGPVALSVQQARGWDNQLRALMLAGKQLPILPESQRTTEYEVQGCESQVWLQVTTAQQQIALRAFSPSKIVRGLLALICEALAGKTAEQIRAFDLQRYLAEINLERHLSQSRNNGLHQVMQAILNQI</sequence>
<protein>
    <recommendedName>
        <fullName evidence="2">Fe-S metabolism associated domain-containing protein</fullName>
    </recommendedName>
</protein>
<keyword evidence="4" id="KW-1185">Reference proteome</keyword>
<dbReference type="AlphaFoldDB" id="A0A0U2Z8G7"/>
<comment type="similarity">
    <text evidence="1">Belongs to the SufE family.</text>
</comment>
<name>A0A0U2Z8G7_9ALTE</name>
<evidence type="ECO:0000259" key="2">
    <source>
        <dbReference type="Pfam" id="PF02657"/>
    </source>
</evidence>
<dbReference type="EMBL" id="CP013650">
    <property type="protein sequence ID" value="ALS98740.1"/>
    <property type="molecule type" value="Genomic_DNA"/>
</dbReference>
<dbReference type="STRING" id="1526571.AT746_10970"/>
<accession>A0A0U2Z8G7</accession>
<dbReference type="KEGG" id="lal:AT746_10970"/>
<dbReference type="Proteomes" id="UP000068447">
    <property type="component" value="Chromosome"/>
</dbReference>
<evidence type="ECO:0000313" key="3">
    <source>
        <dbReference type="EMBL" id="ALS98740.1"/>
    </source>
</evidence>
<organism evidence="3 4">
    <name type="scientific">Lacimicrobium alkaliphilum</name>
    <dbReference type="NCBI Taxonomy" id="1526571"/>
    <lineage>
        <taxon>Bacteria</taxon>
        <taxon>Pseudomonadati</taxon>
        <taxon>Pseudomonadota</taxon>
        <taxon>Gammaproteobacteria</taxon>
        <taxon>Alteromonadales</taxon>
        <taxon>Alteromonadaceae</taxon>
        <taxon>Lacimicrobium</taxon>
    </lineage>
</organism>
<dbReference type="RefSeq" id="WP_062480254.1">
    <property type="nucleotide sequence ID" value="NZ_CP013650.1"/>
</dbReference>
<feature type="domain" description="Fe-S metabolism associated" evidence="2">
    <location>
        <begin position="14"/>
        <end position="130"/>
    </location>
</feature>
<proteinExistence type="inferred from homology"/>
<evidence type="ECO:0000256" key="1">
    <source>
        <dbReference type="ARBA" id="ARBA00010282"/>
    </source>
</evidence>
<dbReference type="Gene3D" id="3.90.1010.10">
    <property type="match status" value="1"/>
</dbReference>
<reference evidence="3 4" key="1">
    <citation type="submission" date="2015-12" db="EMBL/GenBank/DDBJ databases">
        <title>Complete genome of Lacimicrobium alkaliphilum KCTC 32984.</title>
        <authorList>
            <person name="Kim S.-G."/>
            <person name="Lee Y.-J."/>
        </authorList>
    </citation>
    <scope>NUCLEOTIDE SEQUENCE [LARGE SCALE GENOMIC DNA]</scope>
    <source>
        <strain evidence="3 4">YelD216</strain>
    </source>
</reference>
<dbReference type="OrthoDB" id="9799320at2"/>
<dbReference type="SUPFAM" id="SSF82649">
    <property type="entry name" value="SufE/NifU"/>
    <property type="match status" value="1"/>
</dbReference>
<dbReference type="PANTHER" id="PTHR43597:SF5">
    <property type="entry name" value="SUFE-LIKE PROTEIN 2, CHLOROPLASTIC"/>
    <property type="match status" value="1"/>
</dbReference>
<evidence type="ECO:0000313" key="4">
    <source>
        <dbReference type="Proteomes" id="UP000068447"/>
    </source>
</evidence>
<gene>
    <name evidence="3" type="ORF">AT746_10970</name>
</gene>
<dbReference type="Pfam" id="PF02657">
    <property type="entry name" value="SufE"/>
    <property type="match status" value="1"/>
</dbReference>
<dbReference type="PANTHER" id="PTHR43597">
    <property type="entry name" value="SULFUR ACCEPTOR PROTEIN CSDE"/>
    <property type="match status" value="1"/>
</dbReference>